<organism evidence="4 5">
    <name type="scientific">Litorihabitans aurantiacus</name>
    <dbReference type="NCBI Taxonomy" id="1930061"/>
    <lineage>
        <taxon>Bacteria</taxon>
        <taxon>Bacillati</taxon>
        <taxon>Actinomycetota</taxon>
        <taxon>Actinomycetes</taxon>
        <taxon>Micrococcales</taxon>
        <taxon>Beutenbergiaceae</taxon>
        <taxon>Litorihabitans</taxon>
    </lineage>
</organism>
<comment type="caution">
    <text evidence="4">The sequence shown here is derived from an EMBL/GenBank/DDBJ whole genome shotgun (WGS) entry which is preliminary data.</text>
</comment>
<evidence type="ECO:0000313" key="5">
    <source>
        <dbReference type="Proteomes" id="UP001157161"/>
    </source>
</evidence>
<feature type="domain" description="Phospholipid/glycerol acyltransferase" evidence="3">
    <location>
        <begin position="54"/>
        <end position="163"/>
    </location>
</feature>
<dbReference type="PANTHER" id="PTHR10434">
    <property type="entry name" value="1-ACYL-SN-GLYCEROL-3-PHOSPHATE ACYLTRANSFERASE"/>
    <property type="match status" value="1"/>
</dbReference>
<reference evidence="4" key="1">
    <citation type="journal article" date="2014" name="Int. J. Syst. Evol. Microbiol.">
        <title>Complete genome sequence of Corynebacterium casei LMG S-19264T (=DSM 44701T), isolated from a smear-ripened cheese.</title>
        <authorList>
            <consortium name="US DOE Joint Genome Institute (JGI-PGF)"/>
            <person name="Walter F."/>
            <person name="Albersmeier A."/>
            <person name="Kalinowski J."/>
            <person name="Ruckert C."/>
        </authorList>
    </citation>
    <scope>NUCLEOTIDE SEQUENCE</scope>
    <source>
        <strain evidence="4">NBRC 112290</strain>
    </source>
</reference>
<evidence type="ECO:0000256" key="1">
    <source>
        <dbReference type="ARBA" id="ARBA00022679"/>
    </source>
</evidence>
<dbReference type="GO" id="GO:0005886">
    <property type="term" value="C:plasma membrane"/>
    <property type="evidence" value="ECO:0007669"/>
    <property type="project" value="TreeGrafter"/>
</dbReference>
<dbReference type="Pfam" id="PF01553">
    <property type="entry name" value="Acyltransferase"/>
    <property type="match status" value="1"/>
</dbReference>
<dbReference type="PANTHER" id="PTHR10434:SF11">
    <property type="entry name" value="1-ACYL-SN-GLYCEROL-3-PHOSPHATE ACYLTRANSFERASE"/>
    <property type="match status" value="1"/>
</dbReference>
<evidence type="ECO:0000259" key="3">
    <source>
        <dbReference type="SMART" id="SM00563"/>
    </source>
</evidence>
<dbReference type="RefSeq" id="WP_284250052.1">
    <property type="nucleotide sequence ID" value="NZ_BSUM01000001.1"/>
</dbReference>
<gene>
    <name evidence="4" type="ORF">GCM10025875_11850</name>
</gene>
<dbReference type="CDD" id="cd07989">
    <property type="entry name" value="LPLAT_AGPAT-like"/>
    <property type="match status" value="1"/>
</dbReference>
<dbReference type="EMBL" id="BSUM01000001">
    <property type="protein sequence ID" value="GMA31193.1"/>
    <property type="molecule type" value="Genomic_DNA"/>
</dbReference>
<sequence length="232" mass="24482">MSDRRARRSGALVTPEVIRRGGPLWSRHVGRALAHGWWSTDVVGAEHVPAAGRVLVAPNHTGAIDGPLVHGTIPRPSHFLVKQEFFSSRLGFLMDWAGQIPVDRAGGGPALAVARELLEEDRCVGVFPEGTRGRGDVAAARAGTAWLAVATGAPVVPCAVLGTRPPGRSRGWVPPPRTRLHVAFGEPVEIGRGSGRRAVAVAMAQVQRAMVALLADARERTGIALPDDDVAP</sequence>
<dbReference type="SMART" id="SM00563">
    <property type="entry name" value="PlsC"/>
    <property type="match status" value="1"/>
</dbReference>
<dbReference type="InterPro" id="IPR002123">
    <property type="entry name" value="Plipid/glycerol_acylTrfase"/>
</dbReference>
<evidence type="ECO:0000256" key="2">
    <source>
        <dbReference type="ARBA" id="ARBA00023315"/>
    </source>
</evidence>
<keyword evidence="5" id="KW-1185">Reference proteome</keyword>
<dbReference type="SUPFAM" id="SSF69593">
    <property type="entry name" value="Glycerol-3-phosphate (1)-acyltransferase"/>
    <property type="match status" value="1"/>
</dbReference>
<dbReference type="GO" id="GO:0003841">
    <property type="term" value="F:1-acylglycerol-3-phosphate O-acyltransferase activity"/>
    <property type="evidence" value="ECO:0007669"/>
    <property type="project" value="TreeGrafter"/>
</dbReference>
<name>A0AA37US44_9MICO</name>
<protein>
    <submittedName>
        <fullName evidence="4">1-acyl-sn-glycerol-3-phosphate acyltransferase</fullName>
    </submittedName>
</protein>
<keyword evidence="1" id="KW-0808">Transferase</keyword>
<dbReference type="Proteomes" id="UP001157161">
    <property type="component" value="Unassembled WGS sequence"/>
</dbReference>
<dbReference type="GO" id="GO:0006654">
    <property type="term" value="P:phosphatidic acid biosynthetic process"/>
    <property type="evidence" value="ECO:0007669"/>
    <property type="project" value="TreeGrafter"/>
</dbReference>
<keyword evidence="2 4" id="KW-0012">Acyltransferase</keyword>
<dbReference type="AlphaFoldDB" id="A0AA37US44"/>
<accession>A0AA37US44</accession>
<proteinExistence type="predicted"/>
<reference evidence="4" key="2">
    <citation type="submission" date="2023-02" db="EMBL/GenBank/DDBJ databases">
        <authorList>
            <person name="Sun Q."/>
            <person name="Mori K."/>
        </authorList>
    </citation>
    <scope>NUCLEOTIDE SEQUENCE</scope>
    <source>
        <strain evidence="4">NBRC 112290</strain>
    </source>
</reference>
<evidence type="ECO:0000313" key="4">
    <source>
        <dbReference type="EMBL" id="GMA31193.1"/>
    </source>
</evidence>